<dbReference type="Gene3D" id="2.60.120.620">
    <property type="entry name" value="q2cbj1_9rhob like domain"/>
    <property type="match status" value="1"/>
</dbReference>
<protein>
    <recommendedName>
        <fullName evidence="2">Fe2OG dioxygenase domain-containing protein</fullName>
    </recommendedName>
</protein>
<feature type="non-terminal residue" evidence="1">
    <location>
        <position position="1"/>
    </location>
</feature>
<dbReference type="Pfam" id="PF05721">
    <property type="entry name" value="PhyH"/>
    <property type="match status" value="1"/>
</dbReference>
<accession>A0A382YSL1</accession>
<proteinExistence type="predicted"/>
<sequence length="195" mass="22147">WLSGVRAGTRPAAFFDLPDPMGLDDRFLEIVDHPSFYGHLMAFSEGQVIFLSPQFRTVPAAPLSYVGWHYDVHRESTPLHMKVQIYLDDTSDEDGAFGYIPGSHLEDSGPYPLVRDPASMPGHRVFSGSAGSAILFNSYGMHTSMVNRSGRARRSIILIYEVFSEATFSPEQYQRFSERLTTPDRRQLFRLERRP</sequence>
<gene>
    <name evidence="1" type="ORF">METZ01_LOCUS439058</name>
</gene>
<evidence type="ECO:0008006" key="2">
    <source>
        <dbReference type="Google" id="ProtNLM"/>
    </source>
</evidence>
<name>A0A382YSL1_9ZZZZ</name>
<dbReference type="SUPFAM" id="SSF51197">
    <property type="entry name" value="Clavaminate synthase-like"/>
    <property type="match status" value="1"/>
</dbReference>
<dbReference type="InterPro" id="IPR008775">
    <property type="entry name" value="Phytyl_CoA_dOase-like"/>
</dbReference>
<dbReference type="AlphaFoldDB" id="A0A382YSL1"/>
<dbReference type="EMBL" id="UINC01178186">
    <property type="protein sequence ID" value="SVD86204.1"/>
    <property type="molecule type" value="Genomic_DNA"/>
</dbReference>
<organism evidence="1">
    <name type="scientific">marine metagenome</name>
    <dbReference type="NCBI Taxonomy" id="408172"/>
    <lineage>
        <taxon>unclassified sequences</taxon>
        <taxon>metagenomes</taxon>
        <taxon>ecological metagenomes</taxon>
    </lineage>
</organism>
<reference evidence="1" key="1">
    <citation type="submission" date="2018-05" db="EMBL/GenBank/DDBJ databases">
        <authorList>
            <person name="Lanie J.A."/>
            <person name="Ng W.-L."/>
            <person name="Kazmierczak K.M."/>
            <person name="Andrzejewski T.M."/>
            <person name="Davidsen T.M."/>
            <person name="Wayne K.J."/>
            <person name="Tettelin H."/>
            <person name="Glass J.I."/>
            <person name="Rusch D."/>
            <person name="Podicherti R."/>
            <person name="Tsui H.-C.T."/>
            <person name="Winkler M.E."/>
        </authorList>
    </citation>
    <scope>NUCLEOTIDE SEQUENCE</scope>
</reference>
<evidence type="ECO:0000313" key="1">
    <source>
        <dbReference type="EMBL" id="SVD86204.1"/>
    </source>
</evidence>